<protein>
    <submittedName>
        <fullName evidence="2">Ferredoxin-dependent glutamate synthase, chloroplastic</fullName>
    </submittedName>
</protein>
<dbReference type="AlphaFoldDB" id="A0A2U1LZ23"/>
<evidence type="ECO:0000313" key="2">
    <source>
        <dbReference type="EMBL" id="PWA54258.1"/>
    </source>
</evidence>
<comment type="caution">
    <text evidence="2">The sequence shown here is derived from an EMBL/GenBank/DDBJ whole genome shotgun (WGS) entry which is preliminary data.</text>
</comment>
<dbReference type="EMBL" id="PKPP01007136">
    <property type="protein sequence ID" value="PWA54258.1"/>
    <property type="molecule type" value="Genomic_DNA"/>
</dbReference>
<reference evidence="2 3" key="1">
    <citation type="journal article" date="2018" name="Mol. Plant">
        <title>The genome of Artemisia annua provides insight into the evolution of Asteraceae family and artemisinin biosynthesis.</title>
        <authorList>
            <person name="Shen Q."/>
            <person name="Zhang L."/>
            <person name="Liao Z."/>
            <person name="Wang S."/>
            <person name="Yan T."/>
            <person name="Shi P."/>
            <person name="Liu M."/>
            <person name="Fu X."/>
            <person name="Pan Q."/>
            <person name="Wang Y."/>
            <person name="Lv Z."/>
            <person name="Lu X."/>
            <person name="Zhang F."/>
            <person name="Jiang W."/>
            <person name="Ma Y."/>
            <person name="Chen M."/>
            <person name="Hao X."/>
            <person name="Li L."/>
            <person name="Tang Y."/>
            <person name="Lv G."/>
            <person name="Zhou Y."/>
            <person name="Sun X."/>
            <person name="Brodelius P.E."/>
            <person name="Rose J.K.C."/>
            <person name="Tang K."/>
        </authorList>
    </citation>
    <scope>NUCLEOTIDE SEQUENCE [LARGE SCALE GENOMIC DNA]</scope>
    <source>
        <strain evidence="3">cv. Huhao1</strain>
        <tissue evidence="2">Leaf</tissue>
    </source>
</reference>
<dbReference type="InterPro" id="IPR051394">
    <property type="entry name" value="Glutamate_Synthase"/>
</dbReference>
<dbReference type="Proteomes" id="UP000245207">
    <property type="component" value="Unassembled WGS sequence"/>
</dbReference>
<name>A0A2U1LZ23_ARTAN</name>
<dbReference type="Pfam" id="PF01493">
    <property type="entry name" value="GXGXG"/>
    <property type="match status" value="1"/>
</dbReference>
<evidence type="ECO:0000313" key="3">
    <source>
        <dbReference type="Proteomes" id="UP000245207"/>
    </source>
</evidence>
<dbReference type="InterPro" id="IPR002489">
    <property type="entry name" value="Glu_synth_asu_C"/>
</dbReference>
<accession>A0A2U1LZ23</accession>
<dbReference type="Gene3D" id="2.160.20.60">
    <property type="entry name" value="Glutamate synthase, alpha subunit, C-terminal domain"/>
    <property type="match status" value="1"/>
</dbReference>
<keyword evidence="3" id="KW-1185">Reference proteome</keyword>
<dbReference type="PANTHER" id="PTHR43100">
    <property type="entry name" value="GLUTAMATE SYNTHASE [NADPH] SMALL CHAIN"/>
    <property type="match status" value="1"/>
</dbReference>
<sequence length="102" mass="11019">MALFNDCPHGCMGEFNQRLGELQGSTEQSFGCFLTPGMNVQLGEANEYVGKATFAVGNSVAQVVAEGTGDHCCEYMTEGCIVVLGKYRKKVVKKCFESGHDL</sequence>
<evidence type="ECO:0000259" key="1">
    <source>
        <dbReference type="Pfam" id="PF01493"/>
    </source>
</evidence>
<dbReference type="OrthoDB" id="4327079at2759"/>
<dbReference type="PANTHER" id="PTHR43100:SF2">
    <property type="entry name" value="BNAA03G19380D PROTEIN"/>
    <property type="match status" value="1"/>
</dbReference>
<dbReference type="InterPro" id="IPR036485">
    <property type="entry name" value="Glu_synth_asu_C_sf"/>
</dbReference>
<dbReference type="STRING" id="35608.A0A2U1LZ23"/>
<dbReference type="SUPFAM" id="SSF69336">
    <property type="entry name" value="Alpha subunit of glutamate synthase, C-terminal domain"/>
    <property type="match status" value="1"/>
</dbReference>
<feature type="domain" description="Glutamate synthase alpha subunit C-terminal" evidence="1">
    <location>
        <begin position="54"/>
        <end position="90"/>
    </location>
</feature>
<dbReference type="GO" id="GO:0016491">
    <property type="term" value="F:oxidoreductase activity"/>
    <property type="evidence" value="ECO:0007669"/>
    <property type="project" value="InterPro"/>
</dbReference>
<gene>
    <name evidence="2" type="ORF">CTI12_AA437980</name>
</gene>
<proteinExistence type="predicted"/>
<organism evidence="2 3">
    <name type="scientific">Artemisia annua</name>
    <name type="common">Sweet wormwood</name>
    <dbReference type="NCBI Taxonomy" id="35608"/>
    <lineage>
        <taxon>Eukaryota</taxon>
        <taxon>Viridiplantae</taxon>
        <taxon>Streptophyta</taxon>
        <taxon>Embryophyta</taxon>
        <taxon>Tracheophyta</taxon>
        <taxon>Spermatophyta</taxon>
        <taxon>Magnoliopsida</taxon>
        <taxon>eudicotyledons</taxon>
        <taxon>Gunneridae</taxon>
        <taxon>Pentapetalae</taxon>
        <taxon>asterids</taxon>
        <taxon>campanulids</taxon>
        <taxon>Asterales</taxon>
        <taxon>Asteraceae</taxon>
        <taxon>Asteroideae</taxon>
        <taxon>Anthemideae</taxon>
        <taxon>Artemisiinae</taxon>
        <taxon>Artemisia</taxon>
    </lineage>
</organism>